<gene>
    <name evidence="1" type="ORF">PVAP13_2NG029412</name>
</gene>
<sequence>MAKHDKSFEGYWEYWQNRDALRNVVDICESNKKTKSKNKGVVPNKESKEFVREEIGPDKEALGRTFPFNNDLMNEIEYEGLCLVDGILPDKFLENGTRIGEITIAIGIDESTSKLRKVKVDHKKRWSRLYCLK</sequence>
<organism evidence="1 2">
    <name type="scientific">Panicum virgatum</name>
    <name type="common">Blackwell switchgrass</name>
    <dbReference type="NCBI Taxonomy" id="38727"/>
    <lineage>
        <taxon>Eukaryota</taxon>
        <taxon>Viridiplantae</taxon>
        <taxon>Streptophyta</taxon>
        <taxon>Embryophyta</taxon>
        <taxon>Tracheophyta</taxon>
        <taxon>Spermatophyta</taxon>
        <taxon>Magnoliopsida</taxon>
        <taxon>Liliopsida</taxon>
        <taxon>Poales</taxon>
        <taxon>Poaceae</taxon>
        <taxon>PACMAD clade</taxon>
        <taxon>Panicoideae</taxon>
        <taxon>Panicodae</taxon>
        <taxon>Paniceae</taxon>
        <taxon>Panicinae</taxon>
        <taxon>Panicum</taxon>
        <taxon>Panicum sect. Hiantes</taxon>
    </lineage>
</organism>
<name>A0A8T0VPX1_PANVG</name>
<comment type="caution">
    <text evidence="1">The sequence shown here is derived from an EMBL/GenBank/DDBJ whole genome shotgun (WGS) entry which is preliminary data.</text>
</comment>
<proteinExistence type="predicted"/>
<protein>
    <submittedName>
        <fullName evidence="1">Uncharacterized protein</fullName>
    </submittedName>
</protein>
<dbReference type="AlphaFoldDB" id="A0A8T0VPX1"/>
<dbReference type="Proteomes" id="UP000823388">
    <property type="component" value="Chromosome 2N"/>
</dbReference>
<reference evidence="1" key="1">
    <citation type="submission" date="2020-05" db="EMBL/GenBank/DDBJ databases">
        <title>WGS assembly of Panicum virgatum.</title>
        <authorList>
            <person name="Lovell J.T."/>
            <person name="Jenkins J."/>
            <person name="Shu S."/>
            <person name="Juenger T.E."/>
            <person name="Schmutz J."/>
        </authorList>
    </citation>
    <scope>NUCLEOTIDE SEQUENCE</scope>
    <source>
        <strain evidence="1">AP13</strain>
    </source>
</reference>
<evidence type="ECO:0000313" key="1">
    <source>
        <dbReference type="EMBL" id="KAG2633699.1"/>
    </source>
</evidence>
<accession>A0A8T0VPX1</accession>
<evidence type="ECO:0000313" key="2">
    <source>
        <dbReference type="Proteomes" id="UP000823388"/>
    </source>
</evidence>
<keyword evidence="2" id="KW-1185">Reference proteome</keyword>
<dbReference type="EMBL" id="CM029040">
    <property type="protein sequence ID" value="KAG2633699.1"/>
    <property type="molecule type" value="Genomic_DNA"/>
</dbReference>